<dbReference type="Proteomes" id="UP000008493">
    <property type="component" value="Unassembled WGS sequence"/>
</dbReference>
<dbReference type="AlphaFoldDB" id="K5Y7C0"/>
<protein>
    <submittedName>
        <fullName evidence="1">Uncharacterized protein</fullName>
    </submittedName>
</protein>
<dbReference type="GO" id="GO:0006364">
    <property type="term" value="P:rRNA processing"/>
    <property type="evidence" value="ECO:0007669"/>
    <property type="project" value="InterPro"/>
</dbReference>
<dbReference type="PANTHER" id="PTHR28272:SF1">
    <property type="entry name" value="RIBONUCLEASES P_MRP PROTEIN SUBUNIT POP3"/>
    <property type="match status" value="1"/>
</dbReference>
<organism evidence="1 2">
    <name type="scientific">Agaricus bisporus var. burnettii (strain JB137-S8 / ATCC MYA-4627 / FGSC 10392)</name>
    <name type="common">White button mushroom</name>
    <dbReference type="NCBI Taxonomy" id="597362"/>
    <lineage>
        <taxon>Eukaryota</taxon>
        <taxon>Fungi</taxon>
        <taxon>Dikarya</taxon>
        <taxon>Basidiomycota</taxon>
        <taxon>Agaricomycotina</taxon>
        <taxon>Agaricomycetes</taxon>
        <taxon>Agaricomycetidae</taxon>
        <taxon>Agaricales</taxon>
        <taxon>Agaricineae</taxon>
        <taxon>Agaricaceae</taxon>
        <taxon>Agaricus</taxon>
    </lineage>
</organism>
<dbReference type="HOGENOM" id="CLU_762833_0_0_1"/>
<accession>K5Y7C0</accession>
<keyword evidence="2" id="KW-1185">Reference proteome</keyword>
<dbReference type="InterPro" id="IPR029064">
    <property type="entry name" value="Ribosomal_eL30-like_sf"/>
</dbReference>
<reference evidence="2" key="1">
    <citation type="journal article" date="2012" name="Proc. Natl. Acad. Sci. U.S.A.">
        <title>Genome sequence of the button mushroom Agaricus bisporus reveals mechanisms governing adaptation to a humic-rich ecological niche.</title>
        <authorList>
            <person name="Morin E."/>
            <person name="Kohler A."/>
            <person name="Baker A.R."/>
            <person name="Foulongne-Oriol M."/>
            <person name="Lombard V."/>
            <person name="Nagy L.G."/>
            <person name="Ohm R.A."/>
            <person name="Patyshakuliyeva A."/>
            <person name="Brun A."/>
            <person name="Aerts A.L."/>
            <person name="Bailey A.M."/>
            <person name="Billette C."/>
            <person name="Coutinho P.M."/>
            <person name="Deakin G."/>
            <person name="Doddapaneni H."/>
            <person name="Floudas D."/>
            <person name="Grimwood J."/>
            <person name="Hilden K."/>
            <person name="Kuees U."/>
            <person name="LaButti K.M."/>
            <person name="Lapidus A."/>
            <person name="Lindquist E.A."/>
            <person name="Lucas S.M."/>
            <person name="Murat C."/>
            <person name="Riley R.W."/>
            <person name="Salamov A.A."/>
            <person name="Schmutz J."/>
            <person name="Subramanian V."/>
            <person name="Woesten H.A.B."/>
            <person name="Xu J."/>
            <person name="Eastwood D.C."/>
            <person name="Foster G.D."/>
            <person name="Sonnenberg A.S."/>
            <person name="Cullen D."/>
            <person name="de Vries R.P."/>
            <person name="Lundell T."/>
            <person name="Hibbett D.S."/>
            <person name="Henrissat B."/>
            <person name="Burton K.S."/>
            <person name="Kerrigan R.W."/>
            <person name="Challen M.P."/>
            <person name="Grigoriev I.V."/>
            <person name="Martin F."/>
        </authorList>
    </citation>
    <scope>NUCLEOTIDE SEQUENCE [LARGE SCALE GENOMIC DNA]</scope>
    <source>
        <strain evidence="2">JB137-S8 / ATCC MYA-4627 / FGSC 10392</strain>
    </source>
</reference>
<evidence type="ECO:0000313" key="1">
    <source>
        <dbReference type="EMBL" id="EKM84110.1"/>
    </source>
</evidence>
<dbReference type="GO" id="GO:0005829">
    <property type="term" value="C:cytosol"/>
    <property type="evidence" value="ECO:0007669"/>
    <property type="project" value="TreeGrafter"/>
</dbReference>
<dbReference type="Gene3D" id="3.30.1330.30">
    <property type="match status" value="1"/>
</dbReference>
<dbReference type="GO" id="GO:0004526">
    <property type="term" value="F:ribonuclease P activity"/>
    <property type="evidence" value="ECO:0007669"/>
    <property type="project" value="TreeGrafter"/>
</dbReference>
<dbReference type="GO" id="GO:0008033">
    <property type="term" value="P:tRNA processing"/>
    <property type="evidence" value="ECO:0007669"/>
    <property type="project" value="InterPro"/>
</dbReference>
<dbReference type="GO" id="GO:0000172">
    <property type="term" value="C:ribonuclease MRP complex"/>
    <property type="evidence" value="ECO:0007669"/>
    <property type="project" value="TreeGrafter"/>
</dbReference>
<proteinExistence type="predicted"/>
<sequence>MSVDADELYRAVKTGIQRPDMPGLPFLYDDNDTAEAQRSSTIKRSQRFILKPPCVQGPGTTRNAKSFLRVCWTTPTEYRGSYPSLLGREEKDMSRISRPSVPPNVQNSILAHLVGILDGIADYQRARCLRARARKKDSATTNGASHCSSPMGLASKHQAFSADTLTDLDTAASSEPPPIFKSLIFGINAVTKYLETQIANCRLKTVFQSSTKDMEQASKEHDTIRYLFVCRADIDPPILIDHLPHLVATYNVLRGSDVPPTILIPLPKGAETTLAQAVGVRRLAVLAIDKKFDVGNERLALANAVPIVTAPWLSSHPARTFVQTHIKQLRTTAPKDMKAAKAARLLARSAAKARRSSEKAACS</sequence>
<dbReference type="KEGG" id="abp:AGABI1DRAFT124429"/>
<dbReference type="OMA" id="NPFRVQW"/>
<dbReference type="GO" id="GO:0005655">
    <property type="term" value="C:nucleolar ribonuclease P complex"/>
    <property type="evidence" value="ECO:0007669"/>
    <property type="project" value="TreeGrafter"/>
</dbReference>
<dbReference type="OrthoDB" id="20109at2759"/>
<dbReference type="InterPro" id="IPR013241">
    <property type="entry name" value="RNase_P_Pop3"/>
</dbReference>
<dbReference type="GeneID" id="18826141"/>
<dbReference type="eggNOG" id="ENOG502S6UT">
    <property type="taxonomic scope" value="Eukaryota"/>
</dbReference>
<dbReference type="GO" id="GO:0000171">
    <property type="term" value="F:ribonuclease MRP activity"/>
    <property type="evidence" value="ECO:0007669"/>
    <property type="project" value="TreeGrafter"/>
</dbReference>
<dbReference type="RefSeq" id="XP_007325809.1">
    <property type="nucleotide sequence ID" value="XM_007325747.1"/>
</dbReference>
<dbReference type="InParanoid" id="K5Y7C0"/>
<dbReference type="Pfam" id="PF08228">
    <property type="entry name" value="RNase_P_pop3"/>
    <property type="match status" value="1"/>
</dbReference>
<evidence type="ECO:0000313" key="2">
    <source>
        <dbReference type="Proteomes" id="UP000008493"/>
    </source>
</evidence>
<dbReference type="PANTHER" id="PTHR28272">
    <property type="entry name" value="RIBONUCLEASES P/MRP PROTEIN SUBUNIT POP3"/>
    <property type="match status" value="1"/>
</dbReference>
<name>K5Y7C0_AGABU</name>
<gene>
    <name evidence="1" type="ORF">AGABI1DRAFT_124429</name>
</gene>
<dbReference type="EMBL" id="JH971385">
    <property type="protein sequence ID" value="EKM84110.1"/>
    <property type="molecule type" value="Genomic_DNA"/>
</dbReference>
<dbReference type="GO" id="GO:0034965">
    <property type="term" value="P:intronic box C/D snoRNA processing"/>
    <property type="evidence" value="ECO:0007669"/>
    <property type="project" value="TreeGrafter"/>
</dbReference>
<dbReference type="STRING" id="597362.K5Y7C0"/>